<dbReference type="GeneID" id="115883850"/>
<feature type="signal peptide" evidence="1">
    <location>
        <begin position="1"/>
        <end position="22"/>
    </location>
</feature>
<evidence type="ECO:0000313" key="3">
    <source>
        <dbReference type="Proteomes" id="UP000504635"/>
    </source>
</evidence>
<proteinExistence type="predicted"/>
<feature type="domain" description="Type VII secretion system protein EssD-like" evidence="2">
    <location>
        <begin position="54"/>
        <end position="171"/>
    </location>
</feature>
<dbReference type="OrthoDB" id="6606584at2759"/>
<accession>A0A6J2Y544</accession>
<gene>
    <name evidence="4" type="primary">LOC115883850</name>
</gene>
<dbReference type="InterPro" id="IPR044929">
    <property type="entry name" value="DNA/RNA_non-sp_Endonuclease_sf"/>
</dbReference>
<dbReference type="KEGG" id="soy:115883850"/>
<dbReference type="Gene3D" id="3.40.570.10">
    <property type="entry name" value="Extracellular Endonuclease, subunit A"/>
    <property type="match status" value="1"/>
</dbReference>
<protein>
    <submittedName>
        <fullName evidence="4">Uncharacterized protein LOC115883850</fullName>
    </submittedName>
</protein>
<dbReference type="InParanoid" id="A0A6J2Y544"/>
<name>A0A6J2Y544_SITOR</name>
<organism evidence="3 4">
    <name type="scientific">Sitophilus oryzae</name>
    <name type="common">Rice weevil</name>
    <name type="synonym">Curculio oryzae</name>
    <dbReference type="NCBI Taxonomy" id="7048"/>
    <lineage>
        <taxon>Eukaryota</taxon>
        <taxon>Metazoa</taxon>
        <taxon>Ecdysozoa</taxon>
        <taxon>Arthropoda</taxon>
        <taxon>Hexapoda</taxon>
        <taxon>Insecta</taxon>
        <taxon>Pterygota</taxon>
        <taxon>Neoptera</taxon>
        <taxon>Endopterygota</taxon>
        <taxon>Coleoptera</taxon>
        <taxon>Polyphaga</taxon>
        <taxon>Cucujiformia</taxon>
        <taxon>Curculionidae</taxon>
        <taxon>Dryophthorinae</taxon>
        <taxon>Sitophilus</taxon>
    </lineage>
</organism>
<evidence type="ECO:0000259" key="2">
    <source>
        <dbReference type="Pfam" id="PF13930"/>
    </source>
</evidence>
<feature type="chain" id="PRO_5026932077" evidence="1">
    <location>
        <begin position="23"/>
        <end position="196"/>
    </location>
</feature>
<evidence type="ECO:0000313" key="4">
    <source>
        <dbReference type="RefSeq" id="XP_030758119.1"/>
    </source>
</evidence>
<sequence length="196" mass="22023">MSKILALLTISYVFFQIKCVNSAQHTYNLGRNSAVVNTGVHKCANGRNSEVTFSVDATLHAKSTTRTNFGNGKNVNNRMRELNSQRSDHKGHILASVFGGPAQIWNLAPQADNLNRKYRCRTSILNVWYDCEKWILNELNSKRNLPVRVKVRLSYKDRSCRPTHWSIDARSRSGSGCQALNIRNGNLPFGACQRAG</sequence>
<keyword evidence="1" id="KW-0732">Signal</keyword>
<dbReference type="Proteomes" id="UP000504635">
    <property type="component" value="Unplaced"/>
</dbReference>
<keyword evidence="3" id="KW-1185">Reference proteome</keyword>
<dbReference type="AlphaFoldDB" id="A0A6J2Y544"/>
<dbReference type="InterPro" id="IPR044927">
    <property type="entry name" value="Endonuclea_NS_2"/>
</dbReference>
<dbReference type="RefSeq" id="XP_030758119.1">
    <property type="nucleotide sequence ID" value="XM_030902259.1"/>
</dbReference>
<dbReference type="Pfam" id="PF13930">
    <property type="entry name" value="Endonuclea_NS_2"/>
    <property type="match status" value="1"/>
</dbReference>
<evidence type="ECO:0000256" key="1">
    <source>
        <dbReference type="SAM" id="SignalP"/>
    </source>
</evidence>
<reference evidence="4" key="1">
    <citation type="submission" date="2025-08" db="UniProtKB">
        <authorList>
            <consortium name="RefSeq"/>
        </authorList>
    </citation>
    <scope>IDENTIFICATION</scope>
    <source>
        <tissue evidence="4">Gonads</tissue>
    </source>
</reference>